<reference evidence="5 6" key="1">
    <citation type="journal article" date="2019" name="Environ. Microbiol.">
        <title>Species interactions and distinct microbial communities in high Arctic permafrost affected cryosols are associated with the CH4 and CO2 gas fluxes.</title>
        <authorList>
            <person name="Altshuler I."/>
            <person name="Hamel J."/>
            <person name="Turney S."/>
            <person name="Magnuson E."/>
            <person name="Levesque R."/>
            <person name="Greer C."/>
            <person name="Whyte L.G."/>
        </authorList>
    </citation>
    <scope>NUCLEOTIDE SEQUENCE [LARGE SCALE GENOMIC DNA]</scope>
    <source>
        <strain evidence="5 6">S06.C</strain>
    </source>
</reference>
<dbReference type="InterPro" id="IPR029044">
    <property type="entry name" value="Nucleotide-diphossugar_trans"/>
</dbReference>
<dbReference type="AlphaFoldDB" id="A0A502DVV3"/>
<evidence type="ECO:0000259" key="4">
    <source>
        <dbReference type="Pfam" id="PF13632"/>
    </source>
</evidence>
<comment type="similarity">
    <text evidence="1">Belongs to the glycosyltransferase 2 family.</text>
</comment>
<evidence type="ECO:0000256" key="2">
    <source>
        <dbReference type="ARBA" id="ARBA00022676"/>
    </source>
</evidence>
<evidence type="ECO:0000256" key="1">
    <source>
        <dbReference type="ARBA" id="ARBA00006739"/>
    </source>
</evidence>
<dbReference type="OrthoDB" id="9771846at2"/>
<dbReference type="Pfam" id="PF13632">
    <property type="entry name" value="Glyco_trans_2_3"/>
    <property type="match status" value="1"/>
</dbReference>
<dbReference type="Proteomes" id="UP000319212">
    <property type="component" value="Unassembled WGS sequence"/>
</dbReference>
<dbReference type="GO" id="GO:0016757">
    <property type="term" value="F:glycosyltransferase activity"/>
    <property type="evidence" value="ECO:0007669"/>
    <property type="project" value="UniProtKB-KW"/>
</dbReference>
<protein>
    <submittedName>
        <fullName evidence="5">Glycosyl transferase</fullName>
    </submittedName>
</protein>
<dbReference type="SUPFAM" id="SSF53448">
    <property type="entry name" value="Nucleotide-diphospho-sugar transferases"/>
    <property type="match status" value="1"/>
</dbReference>
<sequence length="260" mass="29521">MPTSPSPHRPITVSIVSHGQLELIRPLLAQLDRWSAASIAKVVLTINIPEADALANTHWAFPLERIENATPQGFGANHNRAFARCDTPWFLVLNPDIRLDADVLAPLVAQARPRSGLLTPRIVEPGKTAPEPHRAIITPLEIVTRNRADYAPPLVPAWIPGLFMLFRSEAYREIGGFDERFFMYGEDFDICARTQLAGCSLQVAEDLLARHDAQRASHVSSKHLYWHITSLLKVWMSATFWRYRHHLKQQNPRHERQKNV</sequence>
<proteinExistence type="inferred from homology"/>
<accession>A0A502DVV3</accession>
<evidence type="ECO:0000313" key="5">
    <source>
        <dbReference type="EMBL" id="TPG28789.1"/>
    </source>
</evidence>
<name>A0A502DVV3_9BURK</name>
<keyword evidence="3 5" id="KW-0808">Transferase</keyword>
<feature type="domain" description="Glycosyltransferase 2-like" evidence="4">
    <location>
        <begin position="89"/>
        <end position="207"/>
    </location>
</feature>
<dbReference type="PANTHER" id="PTHR43179">
    <property type="entry name" value="RHAMNOSYLTRANSFERASE WBBL"/>
    <property type="match status" value="1"/>
</dbReference>
<comment type="caution">
    <text evidence="5">The sequence shown here is derived from an EMBL/GenBank/DDBJ whole genome shotgun (WGS) entry which is preliminary data.</text>
</comment>
<evidence type="ECO:0000256" key="3">
    <source>
        <dbReference type="ARBA" id="ARBA00022679"/>
    </source>
</evidence>
<dbReference type="PANTHER" id="PTHR43179:SF12">
    <property type="entry name" value="GALACTOFURANOSYLTRANSFERASE GLFT2"/>
    <property type="match status" value="1"/>
</dbReference>
<organism evidence="5 6">
    <name type="scientific">Variovorax guangxiensis</name>
    <dbReference type="NCBI Taxonomy" id="1775474"/>
    <lineage>
        <taxon>Bacteria</taxon>
        <taxon>Pseudomonadati</taxon>
        <taxon>Pseudomonadota</taxon>
        <taxon>Betaproteobacteria</taxon>
        <taxon>Burkholderiales</taxon>
        <taxon>Comamonadaceae</taxon>
        <taxon>Variovorax</taxon>
    </lineage>
</organism>
<dbReference type="EMBL" id="RCZI01000002">
    <property type="protein sequence ID" value="TPG28789.1"/>
    <property type="molecule type" value="Genomic_DNA"/>
</dbReference>
<evidence type="ECO:0000313" key="6">
    <source>
        <dbReference type="Proteomes" id="UP000319212"/>
    </source>
</evidence>
<gene>
    <name evidence="5" type="ORF">EAH82_08340</name>
</gene>
<dbReference type="Gene3D" id="3.90.550.10">
    <property type="entry name" value="Spore Coat Polysaccharide Biosynthesis Protein SpsA, Chain A"/>
    <property type="match status" value="1"/>
</dbReference>
<keyword evidence="2" id="KW-0328">Glycosyltransferase</keyword>
<dbReference type="InterPro" id="IPR001173">
    <property type="entry name" value="Glyco_trans_2-like"/>
</dbReference>